<evidence type="ECO:0000256" key="6">
    <source>
        <dbReference type="SAM" id="SignalP"/>
    </source>
</evidence>
<keyword evidence="4" id="KW-0829">Tyrosine-protein kinase</keyword>
<dbReference type="PROSITE" id="PS50011">
    <property type="entry name" value="PROTEIN_KINASE_DOM"/>
    <property type="match status" value="1"/>
</dbReference>
<dbReference type="Gene3D" id="3.30.200.20">
    <property type="entry name" value="Phosphorylase Kinase, domain 1"/>
    <property type="match status" value="1"/>
</dbReference>
<dbReference type="PANTHER" id="PTHR44329:SF214">
    <property type="entry name" value="PROTEIN KINASE DOMAIN-CONTAINING PROTEIN"/>
    <property type="match status" value="1"/>
</dbReference>
<dbReference type="GO" id="GO:0004674">
    <property type="term" value="F:protein serine/threonine kinase activity"/>
    <property type="evidence" value="ECO:0007669"/>
    <property type="project" value="TreeGrafter"/>
</dbReference>
<keyword evidence="5" id="KW-1133">Transmembrane helix</keyword>
<organism evidence="8 9">
    <name type="scientific">Phytophthora nicotianae P1976</name>
    <dbReference type="NCBI Taxonomy" id="1317066"/>
    <lineage>
        <taxon>Eukaryota</taxon>
        <taxon>Sar</taxon>
        <taxon>Stramenopiles</taxon>
        <taxon>Oomycota</taxon>
        <taxon>Peronosporomycetes</taxon>
        <taxon>Peronosporales</taxon>
        <taxon>Peronosporaceae</taxon>
        <taxon>Phytophthora</taxon>
    </lineage>
</organism>
<keyword evidence="6" id="KW-0732">Signal</keyword>
<dbReference type="EC" id="2.7.10.1" evidence="1"/>
<dbReference type="SUPFAM" id="SSF56112">
    <property type="entry name" value="Protein kinase-like (PK-like)"/>
    <property type="match status" value="1"/>
</dbReference>
<dbReference type="Pfam" id="PF00069">
    <property type="entry name" value="Pkinase"/>
    <property type="match status" value="1"/>
</dbReference>
<evidence type="ECO:0000256" key="4">
    <source>
        <dbReference type="ARBA" id="ARBA00023137"/>
    </source>
</evidence>
<keyword evidence="5" id="KW-0472">Membrane</keyword>
<name>A0A081AKN4_PHYNI</name>
<sequence>MTKSPMLWLLLITQMISNATGSHLYKLWVYYDGSSCKGTPYNMHAESDLSCTMYTCFEDGNWSATGVGVASIDCTSDYKTSMKTFFGNSPFIVVETFDDWNCETLKYAEAYFASNNCEGSPNLNSSEVAHVIARLDPDGSAVLEYYYDARCDASEFYGTYSADKNSLATHACDDSWTKWYYFDGDDALNSAEAPTTTDNEGTTDSQSNGVSTPTIVAMIVGVFLFLVVIVLVIYCCKRRSTVKQTETQQQPTASLQSGNTASLDMAMHGQVGLWDDDVITAKRIPRDKVRVKKLLSRGAFGEVYEGVFNGNRVAVKMLLPHTRGNLKQVNDFLAEAKMTATMDHPHVVTFVGVAWESLCDVCVVLEFMDGGDLRSLLSKYEESRHPTGFDREKTTIALHVCHALTYLHSLMPPVIHRDLKSRNILLNRAMEAKLTDFGISRERLDQTMTAGVGTSLWMAPEVMLGERYDVKADLFSFGVVLSELDLHTLPYAQAKDKVRDANGRKLPDAAILQQVAMGIVQVEFSQISPTGIVELGRACVSLSPNDRPTAAEALYRLQVILSKEM</sequence>
<evidence type="ECO:0000256" key="1">
    <source>
        <dbReference type="ARBA" id="ARBA00011902"/>
    </source>
</evidence>
<evidence type="ECO:0000313" key="9">
    <source>
        <dbReference type="Proteomes" id="UP000028582"/>
    </source>
</evidence>
<dbReference type="Gene3D" id="1.10.510.10">
    <property type="entry name" value="Transferase(Phosphotransferase) domain 1"/>
    <property type="match status" value="1"/>
</dbReference>
<evidence type="ECO:0000256" key="3">
    <source>
        <dbReference type="ARBA" id="ARBA00022777"/>
    </source>
</evidence>
<gene>
    <name evidence="8" type="ORF">F444_05828</name>
</gene>
<feature type="chain" id="PRO_5001754367" description="receptor protein-tyrosine kinase" evidence="6">
    <location>
        <begin position="22"/>
        <end position="565"/>
    </location>
</feature>
<dbReference type="AlphaFoldDB" id="A0A081AKN4"/>
<feature type="transmembrane region" description="Helical" evidence="5">
    <location>
        <begin position="215"/>
        <end position="236"/>
    </location>
</feature>
<dbReference type="EMBL" id="ANJA01001093">
    <property type="protein sequence ID" value="ETO79445.1"/>
    <property type="molecule type" value="Genomic_DNA"/>
</dbReference>
<dbReference type="GO" id="GO:0004714">
    <property type="term" value="F:transmembrane receptor protein tyrosine kinase activity"/>
    <property type="evidence" value="ECO:0007669"/>
    <property type="project" value="UniProtKB-EC"/>
</dbReference>
<keyword evidence="2" id="KW-0808">Transferase</keyword>
<evidence type="ECO:0000313" key="8">
    <source>
        <dbReference type="EMBL" id="ETO79445.1"/>
    </source>
</evidence>
<dbReference type="Gene3D" id="6.10.250.2930">
    <property type="match status" value="1"/>
</dbReference>
<dbReference type="PANTHER" id="PTHR44329">
    <property type="entry name" value="SERINE/THREONINE-PROTEIN KINASE TNNI3K-RELATED"/>
    <property type="match status" value="1"/>
</dbReference>
<evidence type="ECO:0000256" key="5">
    <source>
        <dbReference type="SAM" id="Phobius"/>
    </source>
</evidence>
<dbReference type="InterPro" id="IPR011009">
    <property type="entry name" value="Kinase-like_dom_sf"/>
</dbReference>
<dbReference type="Proteomes" id="UP000028582">
    <property type="component" value="Unassembled WGS sequence"/>
</dbReference>
<dbReference type="GO" id="GO:0005524">
    <property type="term" value="F:ATP binding"/>
    <property type="evidence" value="ECO:0007669"/>
    <property type="project" value="InterPro"/>
</dbReference>
<feature type="domain" description="Protein kinase" evidence="7">
    <location>
        <begin position="289"/>
        <end position="561"/>
    </location>
</feature>
<dbReference type="SMART" id="SM00220">
    <property type="entry name" value="S_TKc"/>
    <property type="match status" value="1"/>
</dbReference>
<protein>
    <recommendedName>
        <fullName evidence="1">receptor protein-tyrosine kinase</fullName>
        <ecNumber evidence="1">2.7.10.1</ecNumber>
    </recommendedName>
</protein>
<feature type="signal peptide" evidence="6">
    <location>
        <begin position="1"/>
        <end position="21"/>
    </location>
</feature>
<accession>A0A081AKN4</accession>
<dbReference type="CDD" id="cd12087">
    <property type="entry name" value="TM_EGFR-like"/>
    <property type="match status" value="1"/>
</dbReference>
<keyword evidence="5" id="KW-0812">Transmembrane</keyword>
<proteinExistence type="predicted"/>
<evidence type="ECO:0000256" key="2">
    <source>
        <dbReference type="ARBA" id="ARBA00022679"/>
    </source>
</evidence>
<dbReference type="PROSITE" id="PS00108">
    <property type="entry name" value="PROTEIN_KINASE_ST"/>
    <property type="match status" value="1"/>
</dbReference>
<comment type="caution">
    <text evidence="8">The sequence shown here is derived from an EMBL/GenBank/DDBJ whole genome shotgun (WGS) entry which is preliminary data.</text>
</comment>
<dbReference type="OrthoDB" id="4062651at2759"/>
<evidence type="ECO:0000259" key="7">
    <source>
        <dbReference type="PROSITE" id="PS50011"/>
    </source>
</evidence>
<keyword evidence="3 8" id="KW-0418">Kinase</keyword>
<reference evidence="8 9" key="1">
    <citation type="submission" date="2013-11" db="EMBL/GenBank/DDBJ databases">
        <title>The Genome Sequence of Phytophthora parasitica P1976.</title>
        <authorList>
            <consortium name="The Broad Institute Genomics Platform"/>
            <person name="Russ C."/>
            <person name="Tyler B."/>
            <person name="Panabieres F."/>
            <person name="Shan W."/>
            <person name="Tripathy S."/>
            <person name="Grunwald N."/>
            <person name="Machado M."/>
            <person name="Johnson C.S."/>
            <person name="Walker B."/>
            <person name="Young S."/>
            <person name="Zeng Q."/>
            <person name="Gargeya S."/>
            <person name="Fitzgerald M."/>
            <person name="Haas B."/>
            <person name="Abouelleil A."/>
            <person name="Allen A.W."/>
            <person name="Alvarado L."/>
            <person name="Arachchi H.M."/>
            <person name="Berlin A.M."/>
            <person name="Chapman S.B."/>
            <person name="Gainer-Dewar J."/>
            <person name="Goldberg J."/>
            <person name="Griggs A."/>
            <person name="Gujja S."/>
            <person name="Hansen M."/>
            <person name="Howarth C."/>
            <person name="Imamovic A."/>
            <person name="Ireland A."/>
            <person name="Larimer J."/>
            <person name="McCowan C."/>
            <person name="Murphy C."/>
            <person name="Pearson M."/>
            <person name="Poon T.W."/>
            <person name="Priest M."/>
            <person name="Roberts A."/>
            <person name="Saif S."/>
            <person name="Shea T."/>
            <person name="Sisk P."/>
            <person name="Sykes S."/>
            <person name="Wortman J."/>
            <person name="Nusbaum C."/>
            <person name="Birren B."/>
        </authorList>
    </citation>
    <scope>NUCLEOTIDE SEQUENCE [LARGE SCALE GENOMIC DNA]</scope>
    <source>
        <strain evidence="8 9">P1976</strain>
    </source>
</reference>
<dbReference type="InterPro" id="IPR044912">
    <property type="entry name" value="Egfr_JX_dom"/>
</dbReference>
<dbReference type="InterPro" id="IPR051681">
    <property type="entry name" value="Ser/Thr_Kinases-Pseudokinases"/>
</dbReference>
<dbReference type="InterPro" id="IPR008271">
    <property type="entry name" value="Ser/Thr_kinase_AS"/>
</dbReference>
<dbReference type="InterPro" id="IPR000719">
    <property type="entry name" value="Prot_kinase_dom"/>
</dbReference>